<dbReference type="InterPro" id="IPR011047">
    <property type="entry name" value="Quinoprotein_ADH-like_sf"/>
</dbReference>
<accession>A0A517QTF1</accession>
<dbReference type="InterPro" id="IPR002372">
    <property type="entry name" value="PQQ_rpt_dom"/>
</dbReference>
<dbReference type="InterPro" id="IPR015943">
    <property type="entry name" value="WD40/YVTN_repeat-like_dom_sf"/>
</dbReference>
<dbReference type="EMBL" id="CP036267">
    <property type="protein sequence ID" value="QDT34925.1"/>
    <property type="molecule type" value="Genomic_DNA"/>
</dbReference>
<evidence type="ECO:0000256" key="1">
    <source>
        <dbReference type="SAM" id="Phobius"/>
    </source>
</evidence>
<dbReference type="OrthoDB" id="242013at2"/>
<dbReference type="KEGG" id="tpol:Mal48_41980"/>
<dbReference type="PANTHER" id="PTHR34512">
    <property type="entry name" value="CELL SURFACE PROTEIN"/>
    <property type="match status" value="1"/>
</dbReference>
<keyword evidence="1" id="KW-1133">Transmembrane helix</keyword>
<feature type="transmembrane region" description="Helical" evidence="1">
    <location>
        <begin position="107"/>
        <end position="127"/>
    </location>
</feature>
<name>A0A517QTF1_9PLAN</name>
<organism evidence="3 4">
    <name type="scientific">Thalassoglobus polymorphus</name>
    <dbReference type="NCBI Taxonomy" id="2527994"/>
    <lineage>
        <taxon>Bacteria</taxon>
        <taxon>Pseudomonadati</taxon>
        <taxon>Planctomycetota</taxon>
        <taxon>Planctomycetia</taxon>
        <taxon>Planctomycetales</taxon>
        <taxon>Planctomycetaceae</taxon>
        <taxon>Thalassoglobus</taxon>
    </lineage>
</organism>
<dbReference type="Pfam" id="PF13360">
    <property type="entry name" value="PQQ_2"/>
    <property type="match status" value="1"/>
</dbReference>
<dbReference type="Gene3D" id="2.130.10.10">
    <property type="entry name" value="YVTN repeat-like/Quinoprotein amine dehydrogenase"/>
    <property type="match status" value="2"/>
</dbReference>
<keyword evidence="1" id="KW-0812">Transmembrane</keyword>
<dbReference type="PANTHER" id="PTHR34512:SF30">
    <property type="entry name" value="OUTER MEMBRANE PROTEIN ASSEMBLY FACTOR BAMB"/>
    <property type="match status" value="1"/>
</dbReference>
<evidence type="ECO:0000313" key="4">
    <source>
        <dbReference type="Proteomes" id="UP000315724"/>
    </source>
</evidence>
<gene>
    <name evidence="3" type="ORF">Mal48_41980</name>
</gene>
<protein>
    <submittedName>
        <fullName evidence="3">Outer membrane biogenesis protein BamB</fullName>
    </submittedName>
</protein>
<sequence>MRTSPETCEAVNFLCDCERADSDCRFSPESVWKQVESLTETFQETDFPPKLVRNYGLLLFVTLPPIHPHNFNLPHMPEEPHSLESNVVRMTINTQCPRAKNMKMDRAIFFLVFCSLWLQGLASPSLGQGVFNPLFPPQPNEEPDPTFQHLRRLPRDPLAETALFRAKEAIENGQVTEGLEALQTILNDSEDSFQTIGMEISGSTKHAIELIIAEHAEDYERLFGAEAMQQYEAAISSQDLNKLAEVGRRFRSTKAGQLARRQWAALSVDRGEIGAAVREIAGTARFSGGNDLNAKVKRAATLMAMSGNPSRAEAILQDFEGVDLDLASLTKSPVLPASEAEIFEWRTPAGNEAHTGSSRFTPAMFSDAWSQPLIDQYDFFLGNAAKEKALLDDAQSFARSTESSLWSHYSQAVFPAGRSLIVGNRVIVPSYGTIKSYNLETGEIDGVGVNIDQTFKYLHEYTSGPSLANDEHREKVRNLFFAVRGWRDLTSASLSTDGKYVYAVSDSQLVGTVDREFLNRSTQRHELVPQPFNQLHAFELDAGLQNRWSIGTVDENAYTPFQQDEEVEREIFFYGAPTPVKDQLFAIGEERGQIQLYELDRETGSVLWSLGLLNSDKEIVLDERRRLAGLMPAYLDGLLICPTGEGVITAVAPYLQQVVWTHQYEETRRIVQNQMMFRRGLRSRGQTVSQSKERLLNDDRWFDSKVVQAGRLVIHTPPDSDELVCLDISDGSRVWDKPLFRQRLLYVAGVYRETLIVVGRSEVAALNLEDGSHIWSASIPRPSGRGVRMGDHFVQPLMTGEVAIIDLKNGRQLARSQMPGQQIIGNLSTAHGRLVAQSGTAIQAFKSSQEVEEMLATLSETSKKLAIQGELLLQKGERDEAMSLLDSIDLDALTPRAKTVLGWAKIDGLHADFEAHRSEIASIEKLLTTEEQTFTFLLTRANGLKESGDHIGALKNYLQLFESLVRKATLRDLDGLQEVSDQRWTIAQLEALYESVPMDRRAAFIAEIQRWLESTSNEIAVLDFLRMSSFELVPAKQALSQLLQITPRPQNAGDLSQIYSRLSSALDPAISQVANQELARLALLLKDGSTAEHYLKLLERQDIKASDSDLSSAEMAAAIRNEEQWDELFNSVPRWPGQVTESDQQKKFTKSARHQIPHVGPESVPLQGWTFFLNHMGSQIDIYDEHGRRQTQLPTRIASLRIPVGSSIGRYVSTHGHLALIVLADRFLLLDFQHRKDSPRLIVSQNLVAEEQNPLGAPGVINPNQQQPTTGFRTFLSMTSTGTPAGNVGAIGTSTLSFGLGTQLTTIDPLTGKVQWRRYDFDSGSEIFSDDEFVLTLAPNEDHLRVFRASDGMDLGTRPIPQGAIASNLERHNGDWGRYFPTIQETEETIRFAMVDPVSEEPLWSFEAPSGSIWCTVNQSDIAFLAPDHTLTILDGLTGEQKVQRKIPVDEEVISMTILKRPNQWIILPGTGEPVQYDYSYPSRITRTIEKTVAGKVVAINEQTGEVEWTQEIEDQHICTQTPSAWPILFFGKSYGNSIRGLILNRLTGEKVIQEQFEYDRTWIHWQSSVQPMQIWIAYGRKTVSLDCLERLDDAEESPKEE</sequence>
<keyword evidence="1" id="KW-0472">Membrane</keyword>
<dbReference type="SUPFAM" id="SSF50998">
    <property type="entry name" value="Quinoprotein alcohol dehydrogenase-like"/>
    <property type="match status" value="2"/>
</dbReference>
<dbReference type="Proteomes" id="UP000315724">
    <property type="component" value="Chromosome"/>
</dbReference>
<evidence type="ECO:0000259" key="2">
    <source>
        <dbReference type="Pfam" id="PF13360"/>
    </source>
</evidence>
<keyword evidence="4" id="KW-1185">Reference proteome</keyword>
<feature type="domain" description="Pyrrolo-quinoline quinone repeat" evidence="2">
    <location>
        <begin position="706"/>
        <end position="844"/>
    </location>
</feature>
<proteinExistence type="predicted"/>
<evidence type="ECO:0000313" key="3">
    <source>
        <dbReference type="EMBL" id="QDT34925.1"/>
    </source>
</evidence>
<reference evidence="3 4" key="1">
    <citation type="submission" date="2019-02" db="EMBL/GenBank/DDBJ databases">
        <title>Deep-cultivation of Planctomycetes and their phenomic and genomic characterization uncovers novel biology.</title>
        <authorList>
            <person name="Wiegand S."/>
            <person name="Jogler M."/>
            <person name="Boedeker C."/>
            <person name="Pinto D."/>
            <person name="Vollmers J."/>
            <person name="Rivas-Marin E."/>
            <person name="Kohn T."/>
            <person name="Peeters S.H."/>
            <person name="Heuer A."/>
            <person name="Rast P."/>
            <person name="Oberbeckmann S."/>
            <person name="Bunk B."/>
            <person name="Jeske O."/>
            <person name="Meyerdierks A."/>
            <person name="Storesund J.E."/>
            <person name="Kallscheuer N."/>
            <person name="Luecker S."/>
            <person name="Lage O.M."/>
            <person name="Pohl T."/>
            <person name="Merkel B.J."/>
            <person name="Hornburger P."/>
            <person name="Mueller R.-W."/>
            <person name="Bruemmer F."/>
            <person name="Labrenz M."/>
            <person name="Spormann A.M."/>
            <person name="Op den Camp H."/>
            <person name="Overmann J."/>
            <person name="Amann R."/>
            <person name="Jetten M.S.M."/>
            <person name="Mascher T."/>
            <person name="Medema M.H."/>
            <person name="Devos D.P."/>
            <person name="Kaster A.-K."/>
            <person name="Ovreas L."/>
            <person name="Rohde M."/>
            <person name="Galperin M.Y."/>
            <person name="Jogler C."/>
        </authorList>
    </citation>
    <scope>NUCLEOTIDE SEQUENCE [LARGE SCALE GENOMIC DNA]</scope>
    <source>
        <strain evidence="3 4">Mal48</strain>
    </source>
</reference>